<dbReference type="InterPro" id="IPR054438">
    <property type="entry name" value="Struct_cement_gp24/gp6"/>
</dbReference>
<evidence type="ECO:0008006" key="3">
    <source>
        <dbReference type="Google" id="ProtNLM"/>
    </source>
</evidence>
<protein>
    <recommendedName>
        <fullName evidence="3">DUF2190 domain-containing protein</fullName>
    </recommendedName>
</protein>
<name>B8IIU9_METNO</name>
<dbReference type="KEGG" id="mno:Mnod_7002"/>
<dbReference type="OrthoDB" id="7570830at2"/>
<keyword evidence="2" id="KW-1185">Reference proteome</keyword>
<gene>
    <name evidence="1" type="ordered locus">Mnod_7002</name>
</gene>
<dbReference type="Pfam" id="PF22758">
    <property type="entry name" value="Phage_cement"/>
    <property type="match status" value="1"/>
</dbReference>
<reference evidence="1 2" key="1">
    <citation type="submission" date="2009-01" db="EMBL/GenBank/DDBJ databases">
        <title>Complete sequence of chromosome of Methylobacterium nodulans ORS 2060.</title>
        <authorList>
            <consortium name="US DOE Joint Genome Institute"/>
            <person name="Lucas S."/>
            <person name="Copeland A."/>
            <person name="Lapidus A."/>
            <person name="Glavina del Rio T."/>
            <person name="Dalin E."/>
            <person name="Tice H."/>
            <person name="Bruce D."/>
            <person name="Goodwin L."/>
            <person name="Pitluck S."/>
            <person name="Sims D."/>
            <person name="Brettin T."/>
            <person name="Detter J.C."/>
            <person name="Han C."/>
            <person name="Larimer F."/>
            <person name="Land M."/>
            <person name="Hauser L."/>
            <person name="Kyrpides N."/>
            <person name="Ivanova N."/>
            <person name="Marx C.J."/>
            <person name="Richardson P."/>
        </authorList>
    </citation>
    <scope>NUCLEOTIDE SEQUENCE [LARGE SCALE GENOMIC DNA]</scope>
    <source>
        <strain evidence="2">LMG 21967 / CNCM I-2342 / ORS 2060</strain>
    </source>
</reference>
<evidence type="ECO:0000313" key="1">
    <source>
        <dbReference type="EMBL" id="ACL61744.1"/>
    </source>
</evidence>
<sequence length="150" mass="14905">MPPVQTTYAGAMAPAFEGMVAYMESDGIISRVIETAGGIGFGKAAFQGATDDAIATTGAVFRGVTCTDHFPTLTIAGGAGDLHPKGDTVSVMHRGTVWVRATGAVTAGAPAFVTPAGGFSATASGNTAVPAIFDSSGADGALVMLRLNLP</sequence>
<dbReference type="eggNOG" id="ENOG5032YV3">
    <property type="taxonomic scope" value="Bacteria"/>
</dbReference>
<dbReference type="HOGENOM" id="CLU_142274_0_0_5"/>
<accession>B8IIU9</accession>
<dbReference type="EMBL" id="CP001349">
    <property type="protein sequence ID" value="ACL61744.1"/>
    <property type="molecule type" value="Genomic_DNA"/>
</dbReference>
<dbReference type="Proteomes" id="UP000008207">
    <property type="component" value="Chromosome"/>
</dbReference>
<dbReference type="STRING" id="460265.Mnod_7002"/>
<proteinExistence type="predicted"/>
<organism evidence="1 2">
    <name type="scientific">Methylobacterium nodulans (strain LMG 21967 / CNCM I-2342 / ORS 2060)</name>
    <dbReference type="NCBI Taxonomy" id="460265"/>
    <lineage>
        <taxon>Bacteria</taxon>
        <taxon>Pseudomonadati</taxon>
        <taxon>Pseudomonadota</taxon>
        <taxon>Alphaproteobacteria</taxon>
        <taxon>Hyphomicrobiales</taxon>
        <taxon>Methylobacteriaceae</taxon>
        <taxon>Methylobacterium</taxon>
    </lineage>
</organism>
<dbReference type="AlphaFoldDB" id="B8IIU9"/>
<evidence type="ECO:0000313" key="2">
    <source>
        <dbReference type="Proteomes" id="UP000008207"/>
    </source>
</evidence>
<dbReference type="RefSeq" id="WP_015933307.1">
    <property type="nucleotide sequence ID" value="NC_011894.1"/>
</dbReference>